<dbReference type="PANTHER" id="PTHR14388:SF9">
    <property type="entry name" value="SH2 DOMAIN-CONTAINING PROTEIN 2A"/>
    <property type="match status" value="1"/>
</dbReference>
<dbReference type="PANTHER" id="PTHR14388">
    <property type="entry name" value="T CELL-SPECIFIC ADAPTER PROTEIN TSAD"/>
    <property type="match status" value="1"/>
</dbReference>
<sequence>KPPMDLTPLPLPGKPHTSELLPHGVAPAWFHGFVSRREAEQRLQEGPQGVFLVRFSESGVGFVLSYRWNSARWGSGGFSWPR</sequence>
<reference evidence="4 5" key="1">
    <citation type="journal article" date="2008" name="Nature">
        <title>Genome analysis of the platypus reveals unique signatures of evolution.</title>
        <authorList>
            <person name="Warren W.C."/>
            <person name="Hillier L.W."/>
            <person name="Marshall Graves J.A."/>
            <person name="Birney E."/>
            <person name="Ponting C.P."/>
            <person name="Grutzner F."/>
            <person name="Belov K."/>
            <person name="Miller W."/>
            <person name="Clarke L."/>
            <person name="Chinwalla A.T."/>
            <person name="Yang S.P."/>
            <person name="Heger A."/>
            <person name="Locke D.P."/>
            <person name="Miethke P."/>
            <person name="Waters P.D."/>
            <person name="Veyrunes F."/>
            <person name="Fulton L."/>
            <person name="Fulton B."/>
            <person name="Graves T."/>
            <person name="Wallis J."/>
            <person name="Puente X.S."/>
            <person name="Lopez-Otin C."/>
            <person name="Ordonez G.R."/>
            <person name="Eichler E.E."/>
            <person name="Chen L."/>
            <person name="Cheng Z."/>
            <person name="Deakin J.E."/>
            <person name="Alsop A."/>
            <person name="Thompson K."/>
            <person name="Kirby P."/>
            <person name="Papenfuss A.T."/>
            <person name="Wakefield M.J."/>
            <person name="Olender T."/>
            <person name="Lancet D."/>
            <person name="Huttley G.A."/>
            <person name="Smit A.F."/>
            <person name="Pask A."/>
            <person name="Temple-Smith P."/>
            <person name="Batzer M.A."/>
            <person name="Walker J.A."/>
            <person name="Konkel M.K."/>
            <person name="Harris R.S."/>
            <person name="Whittington C.M."/>
            <person name="Wong E.S."/>
            <person name="Gemmell N.J."/>
            <person name="Buschiazzo E."/>
            <person name="Vargas Jentzsch I.M."/>
            <person name="Merkel A."/>
            <person name="Schmitz J."/>
            <person name="Zemann A."/>
            <person name="Churakov G."/>
            <person name="Kriegs J.O."/>
            <person name="Brosius J."/>
            <person name="Murchison E.P."/>
            <person name="Sachidanandam R."/>
            <person name="Smith C."/>
            <person name="Hannon G.J."/>
            <person name="Tsend-Ayush E."/>
            <person name="McMillan D."/>
            <person name="Attenborough R."/>
            <person name="Rens W."/>
            <person name="Ferguson-Smith M."/>
            <person name="Lefevre C.M."/>
            <person name="Sharp J.A."/>
            <person name="Nicholas K.R."/>
            <person name="Ray D.A."/>
            <person name="Kube M."/>
            <person name="Reinhardt R."/>
            <person name="Pringle T.H."/>
            <person name="Taylor J."/>
            <person name="Jones R.C."/>
            <person name="Nixon B."/>
            <person name="Dacheux J.L."/>
            <person name="Niwa H."/>
            <person name="Sekita Y."/>
            <person name="Huang X."/>
            <person name="Stark A."/>
            <person name="Kheradpour P."/>
            <person name="Kellis M."/>
            <person name="Flicek P."/>
            <person name="Chen Y."/>
            <person name="Webber C."/>
            <person name="Hardison R."/>
            <person name="Nelson J."/>
            <person name="Hallsworth-Pepin K."/>
            <person name="Delehaunty K."/>
            <person name="Markovic C."/>
            <person name="Minx P."/>
            <person name="Feng Y."/>
            <person name="Kremitzki C."/>
            <person name="Mitreva M."/>
            <person name="Glasscock J."/>
            <person name="Wylie T."/>
            <person name="Wohldmann P."/>
            <person name="Thiru P."/>
            <person name="Nhan M.N."/>
            <person name="Pohl C.S."/>
            <person name="Smith S.M."/>
            <person name="Hou S."/>
            <person name="Nefedov M."/>
            <person name="de Jong P.J."/>
            <person name="Renfree M.B."/>
            <person name="Mardis E.R."/>
            <person name="Wilson R.K."/>
        </authorList>
    </citation>
    <scope>NUCLEOTIDE SEQUENCE [LARGE SCALE GENOMIC DNA]</scope>
    <source>
        <strain evidence="4 5">Glennie</strain>
    </source>
</reference>
<dbReference type="AlphaFoldDB" id="A0A6I8P8Z0"/>
<keyword evidence="5" id="KW-1185">Reference proteome</keyword>
<dbReference type="InterPro" id="IPR036860">
    <property type="entry name" value="SH2_dom_sf"/>
</dbReference>
<evidence type="ECO:0000313" key="5">
    <source>
        <dbReference type="Proteomes" id="UP000002279"/>
    </source>
</evidence>
<dbReference type="SUPFAM" id="SSF55550">
    <property type="entry name" value="SH2 domain"/>
    <property type="match status" value="1"/>
</dbReference>
<dbReference type="PROSITE" id="PS50001">
    <property type="entry name" value="SH2"/>
    <property type="match status" value="1"/>
</dbReference>
<evidence type="ECO:0000256" key="1">
    <source>
        <dbReference type="ARBA" id="ARBA00022999"/>
    </source>
</evidence>
<dbReference type="Proteomes" id="UP000002279">
    <property type="component" value="Chromosome X5"/>
</dbReference>
<reference evidence="4" key="2">
    <citation type="submission" date="2025-08" db="UniProtKB">
        <authorList>
            <consortium name="Ensembl"/>
        </authorList>
    </citation>
    <scope>IDENTIFICATION</scope>
    <source>
        <strain evidence="4">Glennie</strain>
    </source>
</reference>
<accession>A0A6I8P8Z0</accession>
<reference evidence="4" key="3">
    <citation type="submission" date="2025-09" db="UniProtKB">
        <authorList>
            <consortium name="Ensembl"/>
        </authorList>
    </citation>
    <scope>IDENTIFICATION</scope>
    <source>
        <strain evidence="4">Glennie</strain>
    </source>
</reference>
<dbReference type="Gene3D" id="3.30.505.10">
    <property type="entry name" value="SH2 domain"/>
    <property type="match status" value="1"/>
</dbReference>
<protein>
    <recommendedName>
        <fullName evidence="3">SH2 domain-containing protein</fullName>
    </recommendedName>
</protein>
<dbReference type="InParanoid" id="A0A6I8P8Z0"/>
<proteinExistence type="predicted"/>
<dbReference type="Pfam" id="PF00017">
    <property type="entry name" value="SH2"/>
    <property type="match status" value="1"/>
</dbReference>
<dbReference type="InterPro" id="IPR000980">
    <property type="entry name" value="SH2"/>
</dbReference>
<organism evidence="4 5">
    <name type="scientific">Ornithorhynchus anatinus</name>
    <name type="common">Duckbill platypus</name>
    <dbReference type="NCBI Taxonomy" id="9258"/>
    <lineage>
        <taxon>Eukaryota</taxon>
        <taxon>Metazoa</taxon>
        <taxon>Chordata</taxon>
        <taxon>Craniata</taxon>
        <taxon>Vertebrata</taxon>
        <taxon>Euteleostomi</taxon>
        <taxon>Mammalia</taxon>
        <taxon>Monotremata</taxon>
        <taxon>Ornithorhynchidae</taxon>
        <taxon>Ornithorhynchus</taxon>
    </lineage>
</organism>
<evidence type="ECO:0000313" key="4">
    <source>
        <dbReference type="Ensembl" id="ENSOANP00000049303.1"/>
    </source>
</evidence>
<name>A0A6I8P8Z0_ORNAN</name>
<evidence type="ECO:0000259" key="3">
    <source>
        <dbReference type="PROSITE" id="PS50001"/>
    </source>
</evidence>
<dbReference type="Ensembl" id="ENSOANT00000067269.1">
    <property type="protein sequence ID" value="ENSOANP00000049303.1"/>
    <property type="gene ID" value="ENSOANG00000050053.1"/>
</dbReference>
<evidence type="ECO:0000256" key="2">
    <source>
        <dbReference type="PROSITE-ProRule" id="PRU00191"/>
    </source>
</evidence>
<keyword evidence="1 2" id="KW-0727">SH2 domain</keyword>
<dbReference type="Bgee" id="ENSOANG00000050053">
    <property type="expression patterns" value="Expressed in heart and 3 other cell types or tissues"/>
</dbReference>
<feature type="domain" description="SH2" evidence="3">
    <location>
        <begin position="29"/>
        <end position="82"/>
    </location>
</feature>